<dbReference type="AlphaFoldDB" id="G4RDL5"/>
<reference evidence="1 2" key="1">
    <citation type="journal article" date="2012" name="J. Bacteriol.">
        <title>Complete genome sequence of Pelagibacterium halotolerans B2T.</title>
        <authorList>
            <person name="Huo Y.Y."/>
            <person name="Cheng H."/>
            <person name="Han X.F."/>
            <person name="Jiang X.W."/>
            <person name="Sun C."/>
            <person name="Zhang X.Q."/>
            <person name="Zhu X.F."/>
            <person name="Liu Y.F."/>
            <person name="Li P.F."/>
            <person name="Ni P.X."/>
            <person name="Wu M."/>
        </authorList>
    </citation>
    <scope>NUCLEOTIDE SEQUENCE [LARGE SCALE GENOMIC DNA]</scope>
    <source>
        <strain evidence="2">DSM 22347 / JCM 15775 / CGMCC 1.7692 / B2</strain>
    </source>
</reference>
<dbReference type="EMBL" id="CP003075">
    <property type="protein sequence ID" value="AEQ52801.1"/>
    <property type="molecule type" value="Genomic_DNA"/>
</dbReference>
<organism evidence="1 2">
    <name type="scientific">Pelagibacterium halotolerans (strain DSM 22347 / JCM 15775 / CGMCC 1.7692 / B2)</name>
    <dbReference type="NCBI Taxonomy" id="1082931"/>
    <lineage>
        <taxon>Bacteria</taxon>
        <taxon>Pseudomonadati</taxon>
        <taxon>Pseudomonadota</taxon>
        <taxon>Alphaproteobacteria</taxon>
        <taxon>Hyphomicrobiales</taxon>
        <taxon>Devosiaceae</taxon>
        <taxon>Pelagibacterium</taxon>
    </lineage>
</organism>
<dbReference type="InterPro" id="IPR010634">
    <property type="entry name" value="DUF1223"/>
</dbReference>
<dbReference type="Proteomes" id="UP000008850">
    <property type="component" value="Chromosome"/>
</dbReference>
<keyword evidence="2" id="KW-1185">Reference proteome</keyword>
<protein>
    <recommendedName>
        <fullName evidence="3">DUF1223 domain-containing protein</fullName>
    </recommendedName>
</protein>
<evidence type="ECO:0000313" key="2">
    <source>
        <dbReference type="Proteomes" id="UP000008850"/>
    </source>
</evidence>
<dbReference type="SUPFAM" id="SSF52833">
    <property type="entry name" value="Thioredoxin-like"/>
    <property type="match status" value="1"/>
</dbReference>
<sequence length="221" mass="23607">MEIRDRPDAVVELFTSQGCPPCPAADQLLSRMSDENNVIALAYHVNYWDYTGWADTFAISASGELQKAYARAAGTNRLYTPQMIVNGERSMAGSNAEEVSSALADADLALSIDVEAESQDVVVLKAGPRSGLGEAIVWLVAFRNGAEVDVSSGDNMGQRLSYSHIVTSRQPVGMWDPTSGVEIRIPVPEALGPDNDGFALIIQEKNGALPGRILGATAVIR</sequence>
<accession>G4RDL5</accession>
<dbReference type="PATRIC" id="fig|1082931.4.peg.2763"/>
<dbReference type="STRING" id="1082931.KKY_2795"/>
<dbReference type="PANTHER" id="PTHR36057">
    <property type="match status" value="1"/>
</dbReference>
<dbReference type="Pfam" id="PF06764">
    <property type="entry name" value="DUF1223"/>
    <property type="match status" value="1"/>
</dbReference>
<gene>
    <name evidence="1" type="ordered locus">KKY_2795</name>
</gene>
<evidence type="ECO:0000313" key="1">
    <source>
        <dbReference type="EMBL" id="AEQ52801.1"/>
    </source>
</evidence>
<dbReference type="Gene3D" id="3.40.30.10">
    <property type="entry name" value="Glutaredoxin"/>
    <property type="match status" value="1"/>
</dbReference>
<proteinExistence type="predicted"/>
<dbReference type="eggNOG" id="COG5429">
    <property type="taxonomic scope" value="Bacteria"/>
</dbReference>
<dbReference type="InterPro" id="IPR036249">
    <property type="entry name" value="Thioredoxin-like_sf"/>
</dbReference>
<evidence type="ECO:0008006" key="3">
    <source>
        <dbReference type="Google" id="ProtNLM"/>
    </source>
</evidence>
<dbReference type="KEGG" id="phl:KKY_2795"/>
<dbReference type="PANTHER" id="PTHR36057:SF1">
    <property type="entry name" value="LIPOPROTEIN LIPID ATTACHMENT SITE-LIKE PROTEIN, PUTATIVE (DUF1223)-RELATED"/>
    <property type="match status" value="1"/>
</dbReference>
<name>G4RDL5_PELHB</name>
<dbReference type="HOGENOM" id="CLU_065609_0_0_5"/>